<protein>
    <recommendedName>
        <fullName evidence="3">Abortive infection bacteriophage resistance protein</fullName>
    </recommendedName>
</protein>
<sequence length="362" mass="42822">MENNRCLFFLEKLDWINVLTLRKKLILTPVSNSNEIKEFLSIEELMGKLKTAKVNPLYFTEEEYILAKNFFRFTNYYSFSIYRKQLTPYKNELSPTNYTFTDCLSLYDFDAYLRERLNHFAGIAECVMKATFVTSTCEYYKGDLEKAEFYLDKSLYNSKESYELTMEILNKVAKENKSLIFEHHRNEKGNKFPFWVLIEELTFGEATKVISSFKKEVINNWITTSFIESKEDRIKVYDDNIRSSMFGWFQAAWHIRNVCAHYSRIYGSLFKVANPSISAADKSLLKKNKQNKLITNKQLFAYLLSLKNVFSFHLIEVQTEWNTFIEELRNKVDTGICIEPNKLGFIPNWDLYLTIDLSEDKF</sequence>
<comment type="caution">
    <text evidence="1">The sequence shown here is derived from an EMBL/GenBank/DDBJ whole genome shotgun (WGS) entry which is preliminary data.</text>
</comment>
<dbReference type="RefSeq" id="WP_113845177.1">
    <property type="nucleotide sequence ID" value="NZ_JAAMRZ010000003.1"/>
</dbReference>
<accession>A0A367CHY4</accession>
<organism evidence="1 2">
    <name type="scientific">Enterococcus durans</name>
    <dbReference type="NCBI Taxonomy" id="53345"/>
    <lineage>
        <taxon>Bacteria</taxon>
        <taxon>Bacillati</taxon>
        <taxon>Bacillota</taxon>
        <taxon>Bacilli</taxon>
        <taxon>Lactobacillales</taxon>
        <taxon>Enterococcaceae</taxon>
        <taxon>Enterococcus</taxon>
    </lineage>
</organism>
<evidence type="ECO:0008006" key="3">
    <source>
        <dbReference type="Google" id="ProtNLM"/>
    </source>
</evidence>
<dbReference type="Pfam" id="PF07751">
    <property type="entry name" value="Abi_2"/>
    <property type="match status" value="1"/>
</dbReference>
<evidence type="ECO:0000313" key="1">
    <source>
        <dbReference type="EMBL" id="RCA12116.1"/>
    </source>
</evidence>
<proteinExistence type="predicted"/>
<dbReference type="AlphaFoldDB" id="A0A367CHY4"/>
<gene>
    <name evidence="1" type="ORF">EA71_00320</name>
</gene>
<dbReference type="Proteomes" id="UP000252797">
    <property type="component" value="Unassembled WGS sequence"/>
</dbReference>
<dbReference type="InterPro" id="IPR011664">
    <property type="entry name" value="Abi_system_AbiD/AbiF-like"/>
</dbReference>
<name>A0A367CHY4_9ENTE</name>
<evidence type="ECO:0000313" key="2">
    <source>
        <dbReference type="Proteomes" id="UP000252797"/>
    </source>
</evidence>
<reference evidence="1 2" key="1">
    <citation type="submission" date="2015-06" db="EMBL/GenBank/DDBJ databases">
        <title>The Genome Sequence of Enterococcus durans 4EA1.</title>
        <authorList>
            <consortium name="The Broad Institute Genomics Platform"/>
            <consortium name="The Broad Institute Genome Sequencing Center for Infectious Disease"/>
            <person name="Earl A.M."/>
            <person name="Van Tyne D."/>
            <person name="Lebreton F."/>
            <person name="Saavedra J.T."/>
            <person name="Gilmore M.S."/>
            <person name="Manson Mcguire A."/>
            <person name="Clock S."/>
            <person name="Crupain M."/>
            <person name="Rangan U."/>
            <person name="Young S."/>
            <person name="Abouelleil A."/>
            <person name="Cao P."/>
            <person name="Chapman S.B."/>
            <person name="Griggs A."/>
            <person name="Priest M."/>
            <person name="Shea T."/>
            <person name="Wortman J."/>
            <person name="Nusbaum C."/>
            <person name="Birren B."/>
        </authorList>
    </citation>
    <scope>NUCLEOTIDE SEQUENCE [LARGE SCALE GENOMIC DNA]</scope>
    <source>
        <strain evidence="1 2">4EA1</strain>
    </source>
</reference>
<dbReference type="EMBL" id="LEPB01000001">
    <property type="protein sequence ID" value="RCA12116.1"/>
    <property type="molecule type" value="Genomic_DNA"/>
</dbReference>